<dbReference type="RefSeq" id="WP_122226624.1">
    <property type="nucleotide sequence ID" value="NZ_RDQO01000001.1"/>
</dbReference>
<comment type="caution">
    <text evidence="1">The sequence shown here is derived from an EMBL/GenBank/DDBJ whole genome shotgun (WGS) entry which is preliminary data.</text>
</comment>
<evidence type="ECO:0008006" key="3">
    <source>
        <dbReference type="Google" id="ProtNLM"/>
    </source>
</evidence>
<sequence>MLFVEVSSDLKGKLSKDAVAQLVRQFTWWKSDPSRECESLVFGKDSGTVKPPVNGQPNVLRHCHLIPTDSHKRLAWELQFRRYQEKKASSKRTSDRYLHYVQDGDNRFLLIDIADDPGAHHMLMMTNKEDRNRMNCYAKLAEDFIFGSC</sequence>
<organism evidence="1 2">
    <name type="scientific">Corticibacter populi</name>
    <dbReference type="NCBI Taxonomy" id="1550736"/>
    <lineage>
        <taxon>Bacteria</taxon>
        <taxon>Pseudomonadati</taxon>
        <taxon>Pseudomonadota</taxon>
        <taxon>Betaproteobacteria</taxon>
        <taxon>Burkholderiales</taxon>
        <taxon>Comamonadaceae</taxon>
        <taxon>Corticibacter</taxon>
    </lineage>
</organism>
<accession>A0A3M6QZU1</accession>
<dbReference type="EMBL" id="RDQO01000001">
    <property type="protein sequence ID" value="RMX08498.1"/>
    <property type="molecule type" value="Genomic_DNA"/>
</dbReference>
<evidence type="ECO:0000313" key="2">
    <source>
        <dbReference type="Proteomes" id="UP000278006"/>
    </source>
</evidence>
<proteinExistence type="predicted"/>
<evidence type="ECO:0000313" key="1">
    <source>
        <dbReference type="EMBL" id="RMX08498.1"/>
    </source>
</evidence>
<dbReference type="InterPro" id="IPR020353">
    <property type="entry name" value="Toxin_YafO"/>
</dbReference>
<reference evidence="1 2" key="1">
    <citation type="submission" date="2018-10" db="EMBL/GenBank/DDBJ databases">
        <title>Draft genome of Cortibacter populi DSM10536.</title>
        <authorList>
            <person name="Bernier A.-M."/>
            <person name="Bernard K."/>
        </authorList>
    </citation>
    <scope>NUCLEOTIDE SEQUENCE [LARGE SCALE GENOMIC DNA]</scope>
    <source>
        <strain evidence="1 2">DSM 105136</strain>
    </source>
</reference>
<name>A0A3M6QZU1_9BURK</name>
<gene>
    <name evidence="1" type="ORF">D8I35_05320</name>
</gene>
<dbReference type="OrthoDB" id="8613396at2"/>
<dbReference type="AlphaFoldDB" id="A0A3M6QZU1"/>
<protein>
    <recommendedName>
        <fullName evidence="3">Type II toxin-antitoxin system YafO family toxin</fullName>
    </recommendedName>
</protein>
<keyword evidence="2" id="KW-1185">Reference proteome</keyword>
<dbReference type="Pfam" id="PF13957">
    <property type="entry name" value="YafO_toxin"/>
    <property type="match status" value="1"/>
</dbReference>
<dbReference type="Proteomes" id="UP000278006">
    <property type="component" value="Unassembled WGS sequence"/>
</dbReference>